<organism evidence="1 2">
    <name type="scientific">Alkalibacterium kapii</name>
    <dbReference type="NCBI Taxonomy" id="426704"/>
    <lineage>
        <taxon>Bacteria</taxon>
        <taxon>Bacillati</taxon>
        <taxon>Bacillota</taxon>
        <taxon>Bacilli</taxon>
        <taxon>Lactobacillales</taxon>
        <taxon>Carnobacteriaceae</taxon>
        <taxon>Alkalibacterium</taxon>
    </lineage>
</organism>
<protein>
    <submittedName>
        <fullName evidence="1">Membrane protein</fullName>
    </submittedName>
</protein>
<dbReference type="AlphaFoldDB" id="A0A511AR89"/>
<dbReference type="SUPFAM" id="SSF48452">
    <property type="entry name" value="TPR-like"/>
    <property type="match status" value="1"/>
</dbReference>
<evidence type="ECO:0000313" key="1">
    <source>
        <dbReference type="EMBL" id="GEK90698.1"/>
    </source>
</evidence>
<reference evidence="1 2" key="1">
    <citation type="submission" date="2019-07" db="EMBL/GenBank/DDBJ databases">
        <title>Whole genome shotgun sequence of Alkalibacterium kapii NBRC 103247.</title>
        <authorList>
            <person name="Hosoyama A."/>
            <person name="Uohara A."/>
            <person name="Ohji S."/>
            <person name="Ichikawa N."/>
        </authorList>
    </citation>
    <scope>NUCLEOTIDE SEQUENCE [LARGE SCALE GENOMIC DNA]</scope>
    <source>
        <strain evidence="1 2">NBRC 103247</strain>
    </source>
</reference>
<name>A0A511AR89_9LACT</name>
<gene>
    <name evidence="1" type="ORF">AKA01nite_03200</name>
</gene>
<sequence>MPTKKYEEVLNFWFDPDVIPLHFADDHDFDESIRERFLETWEEACEGLLVEWRKTIRGRLAEIIVLDQFSRNLWLDSNKAYAQDKMVLILAQEAVNHPEYKSLSQKEKQFILLPFMHSESLALHDWTKHYFLDLGNEEVLRFEKLHQEVLEKFGRYPNRNSALGRESTSEELRALEISKNGFYS</sequence>
<evidence type="ECO:0000313" key="2">
    <source>
        <dbReference type="Proteomes" id="UP000321662"/>
    </source>
</evidence>
<dbReference type="Gene3D" id="1.25.40.10">
    <property type="entry name" value="Tetratricopeptide repeat domain"/>
    <property type="match status" value="1"/>
</dbReference>
<dbReference type="EMBL" id="BJUY01000002">
    <property type="protein sequence ID" value="GEK90698.1"/>
    <property type="molecule type" value="Genomic_DNA"/>
</dbReference>
<dbReference type="InterPro" id="IPR011990">
    <property type="entry name" value="TPR-like_helical_dom_sf"/>
</dbReference>
<comment type="caution">
    <text evidence="1">The sequence shown here is derived from an EMBL/GenBank/DDBJ whole genome shotgun (WGS) entry which is preliminary data.</text>
</comment>
<dbReference type="RefSeq" id="WP_146923124.1">
    <property type="nucleotide sequence ID" value="NZ_BJUY01000002.1"/>
</dbReference>
<accession>A0A511AR89</accession>
<dbReference type="Gene3D" id="1.20.58.320">
    <property type="entry name" value="TPR-like"/>
    <property type="match status" value="1"/>
</dbReference>
<proteinExistence type="predicted"/>
<dbReference type="OrthoDB" id="7593450at2"/>
<keyword evidence="2" id="KW-1185">Reference proteome</keyword>
<dbReference type="InterPro" id="IPR010323">
    <property type="entry name" value="DUF924"/>
</dbReference>
<dbReference type="Pfam" id="PF06041">
    <property type="entry name" value="DUF924"/>
    <property type="match status" value="1"/>
</dbReference>
<dbReference type="Proteomes" id="UP000321662">
    <property type="component" value="Unassembled WGS sequence"/>
</dbReference>